<dbReference type="Proteomes" id="UP001234178">
    <property type="component" value="Unassembled WGS sequence"/>
</dbReference>
<protein>
    <submittedName>
        <fullName evidence="2">Uncharacterized protein</fullName>
    </submittedName>
</protein>
<comment type="caution">
    <text evidence="2">The sequence shown here is derived from an EMBL/GenBank/DDBJ whole genome shotgun (WGS) entry which is preliminary data.</text>
</comment>
<proteinExistence type="predicted"/>
<evidence type="ECO:0000256" key="1">
    <source>
        <dbReference type="SAM" id="Phobius"/>
    </source>
</evidence>
<name>A0ABR0AVV0_9CRUS</name>
<accession>A0ABR0AVV0</accession>
<keyword evidence="1" id="KW-0472">Membrane</keyword>
<keyword evidence="3" id="KW-1185">Reference proteome</keyword>
<keyword evidence="1" id="KW-0812">Transmembrane</keyword>
<dbReference type="EMBL" id="JAOYFB010000039">
    <property type="protein sequence ID" value="KAK4029257.1"/>
    <property type="molecule type" value="Genomic_DNA"/>
</dbReference>
<reference evidence="2 3" key="1">
    <citation type="journal article" date="2023" name="Nucleic Acids Res.">
        <title>The hologenome of Daphnia magna reveals possible DNA methylation and microbiome-mediated evolution of the host genome.</title>
        <authorList>
            <person name="Chaturvedi A."/>
            <person name="Li X."/>
            <person name="Dhandapani V."/>
            <person name="Marshall H."/>
            <person name="Kissane S."/>
            <person name="Cuenca-Cambronero M."/>
            <person name="Asole G."/>
            <person name="Calvet F."/>
            <person name="Ruiz-Romero M."/>
            <person name="Marangio P."/>
            <person name="Guigo R."/>
            <person name="Rago D."/>
            <person name="Mirbahai L."/>
            <person name="Eastwood N."/>
            <person name="Colbourne J.K."/>
            <person name="Zhou J."/>
            <person name="Mallon E."/>
            <person name="Orsini L."/>
        </authorList>
    </citation>
    <scope>NUCLEOTIDE SEQUENCE [LARGE SCALE GENOMIC DNA]</scope>
    <source>
        <strain evidence="2">LRV0_1</strain>
    </source>
</reference>
<sequence>MLRNITPNKEGWALFATEAAAGPFLTDDLTFLHQQSHTVFFFNIHATMDVPECKAYCVILLCTLSLSRLILLTWTALDYSILTFSLSFENKVLSRVTALARSLILLFTVSSPFRCWEKNVTGIDTSKRGGGGQ</sequence>
<evidence type="ECO:0000313" key="3">
    <source>
        <dbReference type="Proteomes" id="UP001234178"/>
    </source>
</evidence>
<gene>
    <name evidence="2" type="ORF">OUZ56_022264</name>
</gene>
<keyword evidence="1" id="KW-1133">Transmembrane helix</keyword>
<evidence type="ECO:0000313" key="2">
    <source>
        <dbReference type="EMBL" id="KAK4029257.1"/>
    </source>
</evidence>
<feature type="transmembrane region" description="Helical" evidence="1">
    <location>
        <begin position="55"/>
        <end position="77"/>
    </location>
</feature>
<organism evidence="2 3">
    <name type="scientific">Daphnia magna</name>
    <dbReference type="NCBI Taxonomy" id="35525"/>
    <lineage>
        <taxon>Eukaryota</taxon>
        <taxon>Metazoa</taxon>
        <taxon>Ecdysozoa</taxon>
        <taxon>Arthropoda</taxon>
        <taxon>Crustacea</taxon>
        <taxon>Branchiopoda</taxon>
        <taxon>Diplostraca</taxon>
        <taxon>Cladocera</taxon>
        <taxon>Anomopoda</taxon>
        <taxon>Daphniidae</taxon>
        <taxon>Daphnia</taxon>
    </lineage>
</organism>